<dbReference type="InterPro" id="IPR044922">
    <property type="entry name" value="DUF2063_N_sf"/>
</dbReference>
<dbReference type="Pfam" id="PF09836">
    <property type="entry name" value="DUF2063"/>
    <property type="match status" value="1"/>
</dbReference>
<dbReference type="RefSeq" id="WP_281806324.1">
    <property type="nucleotide sequence ID" value="NZ_BSEC01000003.1"/>
</dbReference>
<dbReference type="Proteomes" id="UP001144323">
    <property type="component" value="Unassembled WGS sequence"/>
</dbReference>
<sequence length="260" mass="28936">MTLAELQERFQAGILSEGSAAPDCVADSKRTDASTLFAIYHNAYRLRLAEFLSNDYPVLRNYLDDQMFGALVEAYIVSAPSHVTNARWYGARLPEFMRDWARLANDVQAIDMARFERALANAFDAADGPRLSLDTLASVVVSFAFHPSWELLDLATGTAARYEAARDGEELPPIQEGEEHVLFWRSADNQSSYRIVAPQERLALIEAAAGKSFAEICSLLQFFDSSEGTAVLASQFLAQWFADGLVVRLLSKDRCLRPEI</sequence>
<reference evidence="2" key="1">
    <citation type="journal article" date="2023" name="Int. J. Syst. Evol. Microbiol.">
        <title>Methylocystis iwaonis sp. nov., a type II methane-oxidizing bacterium from surface soil of a rice paddy field in Japan, and emended description of the genus Methylocystis (ex Whittenbury et al. 1970) Bowman et al. 1993.</title>
        <authorList>
            <person name="Kaise H."/>
            <person name="Sawadogo J.B."/>
            <person name="Alam M.S."/>
            <person name="Ueno C."/>
            <person name="Dianou D."/>
            <person name="Shinjo R."/>
            <person name="Asakawa S."/>
        </authorList>
    </citation>
    <scope>NUCLEOTIDE SEQUENCE</scope>
    <source>
        <strain evidence="2">LMG27198</strain>
    </source>
</reference>
<keyword evidence="3" id="KW-1185">Reference proteome</keyword>
<evidence type="ECO:0000313" key="2">
    <source>
        <dbReference type="EMBL" id="GLI95495.1"/>
    </source>
</evidence>
<dbReference type="Gene3D" id="1.10.150.690">
    <property type="entry name" value="DUF2063"/>
    <property type="match status" value="1"/>
</dbReference>
<organism evidence="2 3">
    <name type="scientific">Methylocystis echinoides</name>
    <dbReference type="NCBI Taxonomy" id="29468"/>
    <lineage>
        <taxon>Bacteria</taxon>
        <taxon>Pseudomonadati</taxon>
        <taxon>Pseudomonadota</taxon>
        <taxon>Alphaproteobacteria</taxon>
        <taxon>Hyphomicrobiales</taxon>
        <taxon>Methylocystaceae</taxon>
        <taxon>Methylocystis</taxon>
    </lineage>
</organism>
<protein>
    <recommendedName>
        <fullName evidence="1">Putative DNA-binding domain-containing protein</fullName>
    </recommendedName>
</protein>
<evidence type="ECO:0000259" key="1">
    <source>
        <dbReference type="Pfam" id="PF09836"/>
    </source>
</evidence>
<accession>A0A9W6LU67</accession>
<comment type="caution">
    <text evidence="2">The sequence shown here is derived from an EMBL/GenBank/DDBJ whole genome shotgun (WGS) entry which is preliminary data.</text>
</comment>
<evidence type="ECO:0000313" key="3">
    <source>
        <dbReference type="Proteomes" id="UP001144323"/>
    </source>
</evidence>
<dbReference type="InterPro" id="IPR018640">
    <property type="entry name" value="DUF2063"/>
</dbReference>
<name>A0A9W6LU67_9HYPH</name>
<dbReference type="AlphaFoldDB" id="A0A9W6LU67"/>
<gene>
    <name evidence="2" type="ORF">LMG27198_44870</name>
</gene>
<feature type="domain" description="Putative DNA-binding" evidence="1">
    <location>
        <begin position="5"/>
        <end position="97"/>
    </location>
</feature>
<dbReference type="EMBL" id="BSEC01000003">
    <property type="protein sequence ID" value="GLI95495.1"/>
    <property type="molecule type" value="Genomic_DNA"/>
</dbReference>
<proteinExistence type="predicted"/>